<name>A0A179FW60_PURLI</name>
<evidence type="ECO:0000259" key="7">
    <source>
        <dbReference type="Pfam" id="PF08240"/>
    </source>
</evidence>
<dbReference type="InterPro" id="IPR013154">
    <property type="entry name" value="ADH-like_N"/>
</dbReference>
<evidence type="ECO:0000313" key="9">
    <source>
        <dbReference type="Proteomes" id="UP000078240"/>
    </source>
</evidence>
<proteinExistence type="inferred from homology"/>
<dbReference type="OrthoDB" id="5407715at2759"/>
<feature type="domain" description="Alcohol dehydrogenase-like C-terminal" evidence="6">
    <location>
        <begin position="205"/>
        <end position="340"/>
    </location>
</feature>
<comment type="cofactor">
    <cofactor evidence="1">
        <name>Zn(2+)</name>
        <dbReference type="ChEBI" id="CHEBI:29105"/>
    </cofactor>
</comment>
<keyword evidence="3" id="KW-0479">Metal-binding</keyword>
<dbReference type="Pfam" id="PF00107">
    <property type="entry name" value="ADH_zinc_N"/>
    <property type="match status" value="1"/>
</dbReference>
<dbReference type="AlphaFoldDB" id="A0A179FW60"/>
<feature type="domain" description="Alcohol dehydrogenase-like N-terminal" evidence="7">
    <location>
        <begin position="53"/>
        <end position="155"/>
    </location>
</feature>
<dbReference type="InterPro" id="IPR036291">
    <property type="entry name" value="NAD(P)-bd_dom_sf"/>
</dbReference>
<evidence type="ECO:0000256" key="3">
    <source>
        <dbReference type="ARBA" id="ARBA00022723"/>
    </source>
</evidence>
<evidence type="ECO:0000313" key="8">
    <source>
        <dbReference type="EMBL" id="OAQ69361.1"/>
    </source>
</evidence>
<dbReference type="GO" id="GO:0016491">
    <property type="term" value="F:oxidoreductase activity"/>
    <property type="evidence" value="ECO:0007669"/>
    <property type="project" value="UniProtKB-KW"/>
</dbReference>
<evidence type="ECO:0000259" key="6">
    <source>
        <dbReference type="Pfam" id="PF00107"/>
    </source>
</evidence>
<evidence type="ECO:0000256" key="5">
    <source>
        <dbReference type="ARBA" id="ARBA00023002"/>
    </source>
</evidence>
<dbReference type="GO" id="GO:0046872">
    <property type="term" value="F:metal ion binding"/>
    <property type="evidence" value="ECO:0007669"/>
    <property type="project" value="UniProtKB-KW"/>
</dbReference>
<protein>
    <submittedName>
        <fullName evidence="8">GroES-like protein</fullName>
    </submittedName>
</protein>
<dbReference type="SUPFAM" id="SSF51735">
    <property type="entry name" value="NAD(P)-binding Rossmann-fold domains"/>
    <property type="match status" value="1"/>
</dbReference>
<evidence type="ECO:0000256" key="2">
    <source>
        <dbReference type="ARBA" id="ARBA00008072"/>
    </source>
</evidence>
<dbReference type="SUPFAM" id="SSF50129">
    <property type="entry name" value="GroES-like"/>
    <property type="match status" value="1"/>
</dbReference>
<evidence type="ECO:0000256" key="1">
    <source>
        <dbReference type="ARBA" id="ARBA00001947"/>
    </source>
</evidence>
<accession>A0A179FW60</accession>
<dbReference type="InterPro" id="IPR011032">
    <property type="entry name" value="GroES-like_sf"/>
</dbReference>
<dbReference type="Proteomes" id="UP000078240">
    <property type="component" value="Unassembled WGS sequence"/>
</dbReference>
<dbReference type="Gene3D" id="3.90.180.10">
    <property type="entry name" value="Medium-chain alcohol dehydrogenases, catalytic domain"/>
    <property type="match status" value="1"/>
</dbReference>
<keyword evidence="5" id="KW-0560">Oxidoreductase</keyword>
<dbReference type="PANTHER" id="PTHR43350:SF17">
    <property type="entry name" value="NAD-DEPENDENT ALCOHOL DEHYDROGENASE"/>
    <property type="match status" value="1"/>
</dbReference>
<evidence type="ECO:0000256" key="4">
    <source>
        <dbReference type="ARBA" id="ARBA00022833"/>
    </source>
</evidence>
<dbReference type="CDD" id="cd05188">
    <property type="entry name" value="MDR"/>
    <property type="match status" value="1"/>
</dbReference>
<organism evidence="8 9">
    <name type="scientific">Purpureocillium lilacinum</name>
    <name type="common">Paecilomyces lilacinus</name>
    <dbReference type="NCBI Taxonomy" id="33203"/>
    <lineage>
        <taxon>Eukaryota</taxon>
        <taxon>Fungi</taxon>
        <taxon>Dikarya</taxon>
        <taxon>Ascomycota</taxon>
        <taxon>Pezizomycotina</taxon>
        <taxon>Sordariomycetes</taxon>
        <taxon>Hypocreomycetidae</taxon>
        <taxon>Hypocreales</taxon>
        <taxon>Ophiocordycipitaceae</taxon>
        <taxon>Purpureocillium</taxon>
    </lineage>
</organism>
<sequence>MGDSAAHNLPPTFKGLQVTSADAPLTVAELPTPVPTAGTVLLRPLFSPIIAYADEIFANGNLRGYPYPSPMVPGTNAVGRIAASAPDTPRLKPGTLVYTSGVLRGRDGTSVNSTPVLHGLFMGFAPEGQALMQGEWRNGTWAELVKLPAENVHVLNEDILIKKLGYRVEDLAYLSTLAVPHGGLSDAGLRTGETVLIAPATGSFGSAAVQVALAMGAGKVIVMGRSQEKLNKVVQAAGARAVGVVITGDVEADAAALGAHGPIDIYFDISPQVASAGPDTFSHIKSGIAALRPGGRMSMMGGVLGDIQVPYSLIMGKGLTLRGTFMYTREQMDSLIRLVETGMLALGEKAGVEATGKYTLGDWEAAFKAASKEAGPGKSTSFVPNTE</sequence>
<gene>
    <name evidence="8" type="ORF">VFPBJ_10736</name>
</gene>
<reference evidence="8 9" key="1">
    <citation type="submission" date="2016-01" db="EMBL/GenBank/DDBJ databases">
        <title>Biosynthesis of antibiotic leucinostatins and their inhibition on Phytophthora in bio-control Purpureocillium lilacinum.</title>
        <authorList>
            <person name="Wang G."/>
            <person name="Liu Z."/>
            <person name="Lin R."/>
            <person name="Li E."/>
            <person name="Mao Z."/>
            <person name="Ling J."/>
            <person name="Yin W."/>
            <person name="Xie B."/>
        </authorList>
    </citation>
    <scope>NUCLEOTIDE SEQUENCE [LARGE SCALE GENOMIC DNA]</scope>
    <source>
        <strain evidence="8">PLBJ-1</strain>
    </source>
</reference>
<dbReference type="PANTHER" id="PTHR43350">
    <property type="entry name" value="NAD-DEPENDENT ALCOHOL DEHYDROGENASE"/>
    <property type="match status" value="1"/>
</dbReference>
<comment type="similarity">
    <text evidence="2">Belongs to the zinc-containing alcohol dehydrogenase family.</text>
</comment>
<keyword evidence="4" id="KW-0862">Zinc</keyword>
<dbReference type="Pfam" id="PF08240">
    <property type="entry name" value="ADH_N"/>
    <property type="match status" value="1"/>
</dbReference>
<dbReference type="EMBL" id="LSBH01000011">
    <property type="protein sequence ID" value="OAQ69361.1"/>
    <property type="molecule type" value="Genomic_DNA"/>
</dbReference>
<dbReference type="InterPro" id="IPR013149">
    <property type="entry name" value="ADH-like_C"/>
</dbReference>
<comment type="caution">
    <text evidence="8">The sequence shown here is derived from an EMBL/GenBank/DDBJ whole genome shotgun (WGS) entry which is preliminary data.</text>
</comment>
<dbReference type="Gene3D" id="3.40.50.720">
    <property type="entry name" value="NAD(P)-binding Rossmann-like Domain"/>
    <property type="match status" value="1"/>
</dbReference>